<feature type="region of interest" description="Disordered" evidence="1">
    <location>
        <begin position="633"/>
        <end position="661"/>
    </location>
</feature>
<name>A0A5N6L2X4_9ROSI</name>
<reference evidence="2 3" key="1">
    <citation type="submission" date="2019-06" db="EMBL/GenBank/DDBJ databases">
        <title>A chromosomal-level reference genome of Carpinus fangiana (Coryloideae, Betulaceae).</title>
        <authorList>
            <person name="Yang X."/>
            <person name="Wang Z."/>
            <person name="Zhang L."/>
            <person name="Hao G."/>
            <person name="Liu J."/>
            <person name="Yang Y."/>
        </authorList>
    </citation>
    <scope>NUCLEOTIDE SEQUENCE [LARGE SCALE GENOMIC DNA]</scope>
    <source>
        <strain evidence="2">Cfa_2016G</strain>
        <tissue evidence="2">Leaf</tissue>
    </source>
</reference>
<dbReference type="Proteomes" id="UP000327013">
    <property type="component" value="Unassembled WGS sequence"/>
</dbReference>
<feature type="compositionally biased region" description="Polar residues" evidence="1">
    <location>
        <begin position="260"/>
        <end position="270"/>
    </location>
</feature>
<organism evidence="2 3">
    <name type="scientific">Carpinus fangiana</name>
    <dbReference type="NCBI Taxonomy" id="176857"/>
    <lineage>
        <taxon>Eukaryota</taxon>
        <taxon>Viridiplantae</taxon>
        <taxon>Streptophyta</taxon>
        <taxon>Embryophyta</taxon>
        <taxon>Tracheophyta</taxon>
        <taxon>Spermatophyta</taxon>
        <taxon>Magnoliopsida</taxon>
        <taxon>eudicotyledons</taxon>
        <taxon>Gunneridae</taxon>
        <taxon>Pentapetalae</taxon>
        <taxon>rosids</taxon>
        <taxon>fabids</taxon>
        <taxon>Fagales</taxon>
        <taxon>Betulaceae</taxon>
        <taxon>Carpinus</taxon>
    </lineage>
</organism>
<evidence type="ECO:0000313" key="2">
    <source>
        <dbReference type="EMBL" id="KAB8616622.1"/>
    </source>
</evidence>
<gene>
    <name evidence="2" type="ORF">FH972_025958</name>
</gene>
<feature type="compositionally biased region" description="Basic and acidic residues" evidence="1">
    <location>
        <begin position="303"/>
        <end position="317"/>
    </location>
</feature>
<accession>A0A5N6L2X4</accession>
<sequence>MRKIKSKVVPFCDKEKPEETACKSGLQCVHAHVGDFLVHAHEQGQRGRLSQLEPGGVVLLQAKITTKKEERGGDGVGGGVLVVVARLAHVQCVLQQRHANGDVGVDVRVEVQGGGQLHVGLDHHVGAERDDQTVVVGRRVHVCYAQLQAGAVEDGLGGVHAGEEEIDAALDELEGEGAGGAHGDGRMRRAGALEAGMAAVLAGHGRVFQDAFDFAAMAGVACPLGRDCRRFRHGGAGCVDVPGGGCAAGRPTNGRKSRVQADQQAVSGSSLLPMAATNYRRGRLQRQWHSPTQAASRPAASTGKKDEEGQRRIRAHDAAQSQSGARCSRAGRRRRSRENRPRRVSATRDGFNKQRAEAQSMERVWGKDRSKESVDSSAATAVVMMLLSLRAAPLEKKRGKAGGLAGERQRLPNLARMAPSLPPTYSTSTSYVVVLLALEPPPALLPMGDRAGEAGPLPVAFPGRRPRCLRPQSGFLFPSNAAPPPSPFTSLPRLDLSFAQLTQGCAVPSGAVQPSSASIAPANAIASKSMAQGVVVEDSGPWLWTPDRPRARARRRGFVGSELASPLWLIITVWCLELAPIARFRNATVVFHWEPGRSRVGCTGVNPFNPTECTNHVCQAITAKVNHERFRITRHTGKLGSTQRQQAREKAKQRDAKDVPL</sequence>
<evidence type="ECO:0000313" key="3">
    <source>
        <dbReference type="Proteomes" id="UP000327013"/>
    </source>
</evidence>
<dbReference type="AlphaFoldDB" id="A0A5N6L2X4"/>
<feature type="compositionally biased region" description="Basic and acidic residues" evidence="1">
    <location>
        <begin position="646"/>
        <end position="661"/>
    </location>
</feature>
<feature type="compositionally biased region" description="Basic residues" evidence="1">
    <location>
        <begin position="329"/>
        <end position="345"/>
    </location>
</feature>
<feature type="region of interest" description="Disordered" evidence="1">
    <location>
        <begin position="250"/>
        <end position="372"/>
    </location>
</feature>
<evidence type="ECO:0000256" key="1">
    <source>
        <dbReference type="SAM" id="MobiDB-lite"/>
    </source>
</evidence>
<comment type="caution">
    <text evidence="2">The sequence shown here is derived from an EMBL/GenBank/DDBJ whole genome shotgun (WGS) entry which is preliminary data.</text>
</comment>
<dbReference type="EMBL" id="VIBQ01000074">
    <property type="protein sequence ID" value="KAB8616622.1"/>
    <property type="molecule type" value="Genomic_DNA"/>
</dbReference>
<protein>
    <submittedName>
        <fullName evidence="2">Uncharacterized protein</fullName>
    </submittedName>
</protein>
<keyword evidence="3" id="KW-1185">Reference proteome</keyword>
<proteinExistence type="predicted"/>